<feature type="binding site" evidence="7">
    <location>
        <begin position="309"/>
        <end position="313"/>
    </location>
    <ligand>
        <name>FMN</name>
        <dbReference type="ChEBI" id="CHEBI:58210"/>
    </ligand>
</feature>
<feature type="binding site" evidence="7">
    <location>
        <position position="115"/>
    </location>
    <ligand>
        <name>FMN</name>
        <dbReference type="ChEBI" id="CHEBI:58210"/>
    </ligand>
</feature>
<evidence type="ECO:0000313" key="9">
    <source>
        <dbReference type="EMBL" id="CZR59698.1"/>
    </source>
</evidence>
<proteinExistence type="inferred from homology"/>
<dbReference type="PANTHER" id="PTHR10578:SF149">
    <property type="entry name" value="2-HYDROXYACID OXIDASE 2"/>
    <property type="match status" value="1"/>
</dbReference>
<dbReference type="GO" id="GO:0005737">
    <property type="term" value="C:cytoplasm"/>
    <property type="evidence" value="ECO:0007669"/>
    <property type="project" value="UniProtKB-ARBA"/>
</dbReference>
<dbReference type="AlphaFoldDB" id="A0A1L7X3W6"/>
<dbReference type="PIRSF" id="PIRSF000138">
    <property type="entry name" value="Al-hdrx_acd_dh"/>
    <property type="match status" value="1"/>
</dbReference>
<organism evidence="9 10">
    <name type="scientific">Phialocephala subalpina</name>
    <dbReference type="NCBI Taxonomy" id="576137"/>
    <lineage>
        <taxon>Eukaryota</taxon>
        <taxon>Fungi</taxon>
        <taxon>Dikarya</taxon>
        <taxon>Ascomycota</taxon>
        <taxon>Pezizomycotina</taxon>
        <taxon>Leotiomycetes</taxon>
        <taxon>Helotiales</taxon>
        <taxon>Mollisiaceae</taxon>
        <taxon>Phialocephala</taxon>
        <taxon>Phialocephala fortinii species complex</taxon>
    </lineage>
</organism>
<keyword evidence="2" id="KW-0560">Oxidoreductase</keyword>
<sequence>MANRTAPLDKTIFTIKDLKDAASKKLPKMYAEYFNEGAMDLITLHDNEEAYNRYKIRPRILINVSNIDTSTTIFGTEVSFPLGFAPAAMHRLAHADGEVATSRAAAKNGIAMGLSAWSTSTMEDVVKEGLGNPYAFQVTLLKDRGIAIKMLKRAEKNGYKAILLTVDGVVLGRRLNEFRNSFTLPEGITFPNIESDSDPSALAGANDSLDYGLKSSFLDAKLFTELMESKDANVDWAEVIPWLKKNTKLPIWVKGLYTAEDVSLAIQYGLDGVIISNHGGRQLDTAPATLDALRECAPVAAGKIPIAIDGGIRRGTDIFKAIALGACFCFVGRVPIWGLAYNGEAGVDLAIKLLKNEFKTTMALAGCKTVKEISKAHLSILRPDGVLAKL</sequence>
<dbReference type="InterPro" id="IPR037396">
    <property type="entry name" value="FMN_HAD"/>
</dbReference>
<dbReference type="GO" id="GO:0016491">
    <property type="term" value="F:oxidoreductase activity"/>
    <property type="evidence" value="ECO:0007669"/>
    <property type="project" value="UniProtKB-KW"/>
</dbReference>
<feature type="binding site" evidence="7">
    <location>
        <position position="33"/>
    </location>
    <ligand>
        <name>glyoxylate</name>
        <dbReference type="ChEBI" id="CHEBI:36655"/>
    </ligand>
</feature>
<dbReference type="InterPro" id="IPR013785">
    <property type="entry name" value="Aldolase_TIM"/>
</dbReference>
<evidence type="ECO:0000256" key="3">
    <source>
        <dbReference type="ARBA" id="ARBA00024042"/>
    </source>
</evidence>
<feature type="binding site" evidence="7">
    <location>
        <position position="276"/>
    </location>
    <ligand>
        <name>FMN</name>
        <dbReference type="ChEBI" id="CHEBI:58210"/>
    </ligand>
</feature>
<dbReference type="FunFam" id="3.20.20.70:FF:000056">
    <property type="entry name" value="hydroxyacid oxidase 2"/>
    <property type="match status" value="1"/>
</dbReference>
<dbReference type="InterPro" id="IPR012133">
    <property type="entry name" value="Alpha-hydoxy_acid_DH_FMN"/>
</dbReference>
<feature type="binding site" evidence="7">
    <location>
        <position position="254"/>
    </location>
    <ligand>
        <name>FMN</name>
        <dbReference type="ChEBI" id="CHEBI:58210"/>
    </ligand>
</feature>
<evidence type="ECO:0000256" key="6">
    <source>
        <dbReference type="PIRSR" id="PIRSR000138-1"/>
    </source>
</evidence>
<keyword evidence="10" id="KW-1185">Reference proteome</keyword>
<dbReference type="STRING" id="576137.A0A1L7X3W6"/>
<keyword evidence="7" id="KW-0285">Flavoprotein</keyword>
<feature type="binding site" evidence="7">
    <location>
        <position position="281"/>
    </location>
    <ligand>
        <name>glyoxylate</name>
        <dbReference type="ChEBI" id="CHEBI:36655"/>
    </ligand>
</feature>
<dbReference type="PANTHER" id="PTHR10578">
    <property type="entry name" value="S -2-HYDROXY-ACID OXIDASE-RELATED"/>
    <property type="match status" value="1"/>
</dbReference>
<dbReference type="OrthoDB" id="1925334at2759"/>
<accession>A0A1L7X3W6</accession>
<dbReference type="InterPro" id="IPR008259">
    <property type="entry name" value="FMN_hydac_DH_AS"/>
</dbReference>
<evidence type="ECO:0000256" key="2">
    <source>
        <dbReference type="ARBA" id="ARBA00023002"/>
    </source>
</evidence>
<keyword evidence="7" id="KW-0288">FMN</keyword>
<dbReference type="GO" id="GO:0010181">
    <property type="term" value="F:FMN binding"/>
    <property type="evidence" value="ECO:0007669"/>
    <property type="project" value="InterPro"/>
</dbReference>
<dbReference type="PROSITE" id="PS00557">
    <property type="entry name" value="FMN_HYDROXY_ACID_DH_1"/>
    <property type="match status" value="1"/>
</dbReference>
<evidence type="ECO:0000256" key="1">
    <source>
        <dbReference type="ARBA" id="ARBA00001917"/>
    </source>
</evidence>
<dbReference type="SUPFAM" id="SSF51395">
    <property type="entry name" value="FMN-linked oxidoreductases"/>
    <property type="match status" value="1"/>
</dbReference>
<comment type="cofactor">
    <cofactor evidence="1">
        <name>FMN</name>
        <dbReference type="ChEBI" id="CHEBI:58210"/>
    </cofactor>
</comment>
<dbReference type="Gene3D" id="3.20.20.70">
    <property type="entry name" value="Aldolase class I"/>
    <property type="match status" value="1"/>
</dbReference>
<name>A0A1L7X3W6_9HELO</name>
<dbReference type="InterPro" id="IPR000262">
    <property type="entry name" value="FMN-dep_DH"/>
</dbReference>
<dbReference type="EMBL" id="FJOG01000014">
    <property type="protein sequence ID" value="CZR59698.1"/>
    <property type="molecule type" value="Genomic_DNA"/>
</dbReference>
<evidence type="ECO:0000313" key="10">
    <source>
        <dbReference type="Proteomes" id="UP000184330"/>
    </source>
</evidence>
<protein>
    <recommendedName>
        <fullName evidence="4">Oxidase FUB9</fullName>
    </recommendedName>
    <alternativeName>
        <fullName evidence="5">Fusaric acid biosynthesis protein 9</fullName>
    </alternativeName>
</protein>
<dbReference type="Proteomes" id="UP000184330">
    <property type="component" value="Unassembled WGS sequence"/>
</dbReference>
<evidence type="ECO:0000256" key="4">
    <source>
        <dbReference type="ARBA" id="ARBA00073420"/>
    </source>
</evidence>
<feature type="binding site" evidence="7">
    <location>
        <position position="137"/>
    </location>
    <ligand>
        <name>FMN</name>
        <dbReference type="ChEBI" id="CHEBI:58210"/>
    </ligand>
</feature>
<reference evidence="9 10" key="1">
    <citation type="submission" date="2016-03" db="EMBL/GenBank/DDBJ databases">
        <authorList>
            <person name="Ploux O."/>
        </authorList>
    </citation>
    <scope>NUCLEOTIDE SEQUENCE [LARGE SCALE GENOMIC DNA]</scope>
    <source>
        <strain evidence="9 10">UAMH 11012</strain>
    </source>
</reference>
<evidence type="ECO:0000259" key="8">
    <source>
        <dbReference type="PROSITE" id="PS51349"/>
    </source>
</evidence>
<dbReference type="Pfam" id="PF01070">
    <property type="entry name" value="FMN_dh"/>
    <property type="match status" value="1"/>
</dbReference>
<feature type="active site" description="Proton acceptor" evidence="6">
    <location>
        <position position="278"/>
    </location>
</feature>
<dbReference type="PROSITE" id="PS51349">
    <property type="entry name" value="FMN_HYDROXY_ACID_DH_2"/>
    <property type="match status" value="1"/>
</dbReference>
<comment type="similarity">
    <text evidence="3">Belongs to the FMN-dependent alpha-hydroxy acid dehydrogenase family.</text>
</comment>
<evidence type="ECO:0000256" key="5">
    <source>
        <dbReference type="ARBA" id="ARBA00083297"/>
    </source>
</evidence>
<feature type="binding site" evidence="7">
    <location>
        <begin position="86"/>
        <end position="88"/>
    </location>
    <ligand>
        <name>FMN</name>
        <dbReference type="ChEBI" id="CHEBI:58210"/>
    </ligand>
</feature>
<feature type="binding site" evidence="7">
    <location>
        <begin position="332"/>
        <end position="333"/>
    </location>
    <ligand>
        <name>FMN</name>
        <dbReference type="ChEBI" id="CHEBI:58210"/>
    </ligand>
</feature>
<dbReference type="CDD" id="cd02809">
    <property type="entry name" value="alpha_hydroxyacid_oxid_FMN"/>
    <property type="match status" value="1"/>
</dbReference>
<evidence type="ECO:0000256" key="7">
    <source>
        <dbReference type="PIRSR" id="PIRSR000138-2"/>
    </source>
</evidence>
<gene>
    <name evidence="9" type="ORF">PAC_09592</name>
</gene>
<feature type="domain" description="FMN hydroxy acid dehydrogenase" evidence="8">
    <location>
        <begin position="7"/>
        <end position="383"/>
    </location>
</feature>
<feature type="binding site" evidence="7">
    <location>
        <position position="278"/>
    </location>
    <ligand>
        <name>glyoxylate</name>
        <dbReference type="ChEBI" id="CHEBI:36655"/>
    </ligand>
</feature>
<feature type="binding site" evidence="7">
    <location>
        <position position="174"/>
    </location>
    <ligand>
        <name>glyoxylate</name>
        <dbReference type="ChEBI" id="CHEBI:36655"/>
    </ligand>
</feature>
<feature type="binding site" evidence="7">
    <location>
        <position position="165"/>
    </location>
    <ligand>
        <name>FMN</name>
        <dbReference type="ChEBI" id="CHEBI:58210"/>
    </ligand>
</feature>